<dbReference type="Gene3D" id="3.40.390.10">
    <property type="entry name" value="Collagenase (Catalytic Domain)"/>
    <property type="match status" value="1"/>
</dbReference>
<evidence type="ECO:0000313" key="2">
    <source>
        <dbReference type="EMBL" id="PQA56146.1"/>
    </source>
</evidence>
<reference evidence="3" key="1">
    <citation type="submission" date="2018-02" db="EMBL/GenBank/DDBJ databases">
        <title>Genome sequencing of Solimonas sp. HR-BB.</title>
        <authorList>
            <person name="Lee Y."/>
            <person name="Jeon C.O."/>
        </authorList>
    </citation>
    <scope>NUCLEOTIDE SEQUENCE [LARGE SCALE GENOMIC DNA]</scope>
    <source>
        <strain evidence="3">HR-U</strain>
    </source>
</reference>
<keyword evidence="3" id="KW-1185">Reference proteome</keyword>
<sequence>MKKILLLCFCLVSGLAWGQRTLPQAKKIRTNASSDLIFLPAKGTVCYSTGQTDSRIGPPPEFLRRRGGRTTATTAQIIVEYEGFSDSARTAFQYAVDIWSSLIVSPVPIRVRAIWTNLGGTANGSIVLGGARPYAYVAGVQGALKANTAYPIALAEKLARQNLNGDQPDIYCQFNSNSQVNWYLGTDGAANGSRGRQDLVTVVTHELGHGLGFTSSFYAENPIGVWGNDSNYGYPEAFDHFVVNANNQQLIDQTLFSNPSNELYRQLTSNNLFFNGPLATQRNGGTKPKLYAPTTYSVGSSISHLDETTYRTGTANALMTPSLARGEVNQNPGPIVMNIFTDMGWKSTSILHERLRDSEDLLGRPITFRATVVSDTTLKGNVRLSYTINDTTRANATTVNMTQSGSEYTYTLAASNTPRIIRYWITAEDNSNRVFTSPAEAPSRAFWTFRIGTDNTPPTITHVPQSTILSTADSLILDADVFDDFDFGIDTTYIEYRINGVAQASVPMPRLGYYVTNGIRSNNIYAVGVLTFPSGRIKGGDKIEYRIVARDRSKARNQGTLPATGYFTVNVAGVGTAVAEYVNDFNATTAANDFSGNGFQITTPTGFLDAAIHSDHPYVDGPASQGYEANYVYTLLKPIRLSDQDPFIRFDEICLVEPGAAGSIFGSSDFYDYVVVEGSRDGGKTWVPFDDGWDARANNEWLTAYNSQLVRANGAENSTYAGTAGLYKRREVNMLGSGYFSPGQQVLVRFRLFADQLSHGWGWSIDNLYIQRAKPVVTSVEPTLQRAMIAVSPNPSNTGEFLVEADFPSVTQSLGLSVTNLFGQSLYQKTIANPGSLRERLSLTNLPAGTYLIRFQTDAEVITRRVVIAK</sequence>
<dbReference type="InterPro" id="IPR024079">
    <property type="entry name" value="MetalloPept_cat_dom_sf"/>
</dbReference>
<dbReference type="EMBL" id="PTRA01000003">
    <property type="protein sequence ID" value="PQA56146.1"/>
    <property type="molecule type" value="Genomic_DNA"/>
</dbReference>
<dbReference type="OrthoDB" id="614750at2"/>
<dbReference type="AlphaFoldDB" id="A0A2S7IIP5"/>
<dbReference type="GO" id="GO:0008237">
    <property type="term" value="F:metallopeptidase activity"/>
    <property type="evidence" value="ECO:0007669"/>
    <property type="project" value="InterPro"/>
</dbReference>
<evidence type="ECO:0000256" key="1">
    <source>
        <dbReference type="SAM" id="SignalP"/>
    </source>
</evidence>
<accession>A0A2S7IIP5</accession>
<feature type="signal peptide" evidence="1">
    <location>
        <begin position="1"/>
        <end position="18"/>
    </location>
</feature>
<comment type="caution">
    <text evidence="2">The sequence shown here is derived from an EMBL/GenBank/DDBJ whole genome shotgun (WGS) entry which is preliminary data.</text>
</comment>
<dbReference type="SUPFAM" id="SSF55486">
    <property type="entry name" value="Metalloproteases ('zincins'), catalytic domain"/>
    <property type="match status" value="2"/>
</dbReference>
<protein>
    <recommendedName>
        <fullName evidence="4">Secretion system C-terminal sorting domain-containing protein</fullName>
    </recommendedName>
</protein>
<evidence type="ECO:0000313" key="3">
    <source>
        <dbReference type="Proteomes" id="UP000239590"/>
    </source>
</evidence>
<dbReference type="NCBIfam" id="TIGR04183">
    <property type="entry name" value="Por_Secre_tail"/>
    <property type="match status" value="1"/>
</dbReference>
<gene>
    <name evidence="2" type="ORF">C5O19_17475</name>
</gene>
<name>A0A2S7IIP5_9BACT</name>
<proteinExistence type="predicted"/>
<dbReference type="RefSeq" id="WP_104714696.1">
    <property type="nucleotide sequence ID" value="NZ_PTRA01000003.1"/>
</dbReference>
<feature type="chain" id="PRO_5015484682" description="Secretion system C-terminal sorting domain-containing protein" evidence="1">
    <location>
        <begin position="19"/>
        <end position="870"/>
    </location>
</feature>
<organism evidence="2 3">
    <name type="scientific">Siphonobacter curvatus</name>
    <dbReference type="NCBI Taxonomy" id="2094562"/>
    <lineage>
        <taxon>Bacteria</taxon>
        <taxon>Pseudomonadati</taxon>
        <taxon>Bacteroidota</taxon>
        <taxon>Cytophagia</taxon>
        <taxon>Cytophagales</taxon>
        <taxon>Cytophagaceae</taxon>
        <taxon>Siphonobacter</taxon>
    </lineage>
</organism>
<dbReference type="Proteomes" id="UP000239590">
    <property type="component" value="Unassembled WGS sequence"/>
</dbReference>
<evidence type="ECO:0008006" key="4">
    <source>
        <dbReference type="Google" id="ProtNLM"/>
    </source>
</evidence>
<dbReference type="InterPro" id="IPR026444">
    <property type="entry name" value="Secre_tail"/>
</dbReference>
<keyword evidence="1" id="KW-0732">Signal</keyword>